<dbReference type="AlphaFoldDB" id="A0A8H6U6A1"/>
<dbReference type="PROSITE" id="PS50103">
    <property type="entry name" value="ZF_C3H1"/>
    <property type="match status" value="1"/>
</dbReference>
<keyword evidence="5" id="KW-1185">Reference proteome</keyword>
<accession>A0A8H6U6A1</accession>
<reference evidence="4" key="1">
    <citation type="journal article" date="2020" name="Phytopathology">
        <title>Genome Sequence Resources of Colletotrichum truncatum, C. plurivorum, C. musicola, and C. sojae: Four Species Pathogenic to Soybean (Glycine max).</title>
        <authorList>
            <person name="Rogerio F."/>
            <person name="Boufleur T.R."/>
            <person name="Ciampi-Guillardi M."/>
            <person name="Sukno S.A."/>
            <person name="Thon M.R."/>
            <person name="Massola Junior N.S."/>
            <person name="Baroncelli R."/>
        </authorList>
    </citation>
    <scope>NUCLEOTIDE SEQUENCE</scope>
    <source>
        <strain evidence="4">LFN0074</strain>
    </source>
</reference>
<feature type="compositionally biased region" description="Low complexity" evidence="2">
    <location>
        <begin position="1"/>
        <end position="21"/>
    </location>
</feature>
<gene>
    <name evidence="4" type="ORF">CMUS01_03333</name>
</gene>
<keyword evidence="1" id="KW-0863">Zinc-finger</keyword>
<name>A0A8H6U6A1_9PEZI</name>
<feature type="region of interest" description="Disordered" evidence="2">
    <location>
        <begin position="436"/>
        <end position="455"/>
    </location>
</feature>
<dbReference type="OrthoDB" id="5355510at2759"/>
<feature type="compositionally biased region" description="Low complexity" evidence="2">
    <location>
        <begin position="461"/>
        <end position="470"/>
    </location>
</feature>
<feature type="zinc finger region" description="C3H1-type" evidence="1">
    <location>
        <begin position="265"/>
        <end position="294"/>
    </location>
</feature>
<evidence type="ECO:0000259" key="3">
    <source>
        <dbReference type="PROSITE" id="PS50103"/>
    </source>
</evidence>
<keyword evidence="1" id="KW-0479">Metal-binding</keyword>
<feature type="region of interest" description="Disordered" evidence="2">
    <location>
        <begin position="461"/>
        <end position="485"/>
    </location>
</feature>
<dbReference type="InterPro" id="IPR000571">
    <property type="entry name" value="Znf_CCCH"/>
</dbReference>
<evidence type="ECO:0000313" key="5">
    <source>
        <dbReference type="Proteomes" id="UP000639643"/>
    </source>
</evidence>
<feature type="region of interest" description="Disordered" evidence="2">
    <location>
        <begin position="125"/>
        <end position="146"/>
    </location>
</feature>
<sequence>MDSILNQSSSDQSCSPSASRASTRDTTPEFDPSPSAAANGPGSMRMYGMENSNLQQVGDHRLSGGVTPAMFRRFNQQHHHQQQQHSLLHQPQPQHQQVPVRHVLPNFNAPRSLDAPNWRMGIGMGSGRGQGQGSYHTTNSTGGPESMMVGSPVTERHVSSDSHRDSMGVDTSGFYAYCLDRGNGNYTRLVPADCLPPLVGIPAVQHGADGMLVLPAPRGLDPQIPPDGIVQPVTFKTPPPSPAPVSDALQKRIDHIIASSPATPKKPKIYCDKWVHEGVCAFTQQGCKYKHEMPLDKATQHSLGLFHGLPTWWKKQQAELQRQQQQQQSGADSEAFFDGRQAQQGALPSPIRSERGLPSPARTSQSWRRVESIKTHGLIGSVSSSRQNGGTYRSSTGKSVHVPAKFGPGLIAGSEPRSVHQSSIDSPTSPCVWGPIGPPSKQASEHSDLYHQSLGGFGSSNSFSMQSSLGDGAGDGRAGSRFETI</sequence>
<evidence type="ECO:0000313" key="4">
    <source>
        <dbReference type="EMBL" id="KAF6842203.1"/>
    </source>
</evidence>
<feature type="region of interest" description="Disordered" evidence="2">
    <location>
        <begin position="343"/>
        <end position="401"/>
    </location>
</feature>
<feature type="compositionally biased region" description="Polar residues" evidence="2">
    <location>
        <begin position="381"/>
        <end position="398"/>
    </location>
</feature>
<keyword evidence="1" id="KW-0862">Zinc</keyword>
<dbReference type="GO" id="GO:0008270">
    <property type="term" value="F:zinc ion binding"/>
    <property type="evidence" value="ECO:0007669"/>
    <property type="project" value="UniProtKB-KW"/>
</dbReference>
<dbReference type="EMBL" id="WIGM01000079">
    <property type="protein sequence ID" value="KAF6842203.1"/>
    <property type="molecule type" value="Genomic_DNA"/>
</dbReference>
<feature type="domain" description="C3H1-type" evidence="3">
    <location>
        <begin position="265"/>
        <end position="294"/>
    </location>
</feature>
<organism evidence="4 5">
    <name type="scientific">Colletotrichum musicola</name>
    <dbReference type="NCBI Taxonomy" id="2175873"/>
    <lineage>
        <taxon>Eukaryota</taxon>
        <taxon>Fungi</taxon>
        <taxon>Dikarya</taxon>
        <taxon>Ascomycota</taxon>
        <taxon>Pezizomycotina</taxon>
        <taxon>Sordariomycetes</taxon>
        <taxon>Hypocreomycetidae</taxon>
        <taxon>Glomerellales</taxon>
        <taxon>Glomerellaceae</taxon>
        <taxon>Colletotrichum</taxon>
        <taxon>Colletotrichum orchidearum species complex</taxon>
    </lineage>
</organism>
<feature type="region of interest" description="Disordered" evidence="2">
    <location>
        <begin position="1"/>
        <end position="48"/>
    </location>
</feature>
<dbReference type="Proteomes" id="UP000639643">
    <property type="component" value="Unassembled WGS sequence"/>
</dbReference>
<evidence type="ECO:0000256" key="2">
    <source>
        <dbReference type="SAM" id="MobiDB-lite"/>
    </source>
</evidence>
<protein>
    <submittedName>
        <fullName evidence="4">Chromatin remodeling complex subunit</fullName>
    </submittedName>
</protein>
<evidence type="ECO:0000256" key="1">
    <source>
        <dbReference type="PROSITE-ProRule" id="PRU00723"/>
    </source>
</evidence>
<comment type="caution">
    <text evidence="4">The sequence shown here is derived from an EMBL/GenBank/DDBJ whole genome shotgun (WGS) entry which is preliminary data.</text>
</comment>
<proteinExistence type="predicted"/>